<name>A0A4Y2TUW9_ARAVE</name>
<proteinExistence type="predicted"/>
<organism evidence="2 3">
    <name type="scientific">Araneus ventricosus</name>
    <name type="common">Orbweaver spider</name>
    <name type="synonym">Epeira ventricosa</name>
    <dbReference type="NCBI Taxonomy" id="182803"/>
    <lineage>
        <taxon>Eukaryota</taxon>
        <taxon>Metazoa</taxon>
        <taxon>Ecdysozoa</taxon>
        <taxon>Arthropoda</taxon>
        <taxon>Chelicerata</taxon>
        <taxon>Arachnida</taxon>
        <taxon>Araneae</taxon>
        <taxon>Araneomorphae</taxon>
        <taxon>Entelegynae</taxon>
        <taxon>Araneoidea</taxon>
        <taxon>Araneidae</taxon>
        <taxon>Araneus</taxon>
    </lineage>
</organism>
<gene>
    <name evidence="2" type="ORF">AVEN_155467_1</name>
    <name evidence="1" type="ORF">AVEN_98451_1</name>
</gene>
<evidence type="ECO:0000313" key="1">
    <source>
        <dbReference type="EMBL" id="GBO03427.1"/>
    </source>
</evidence>
<dbReference type="EMBL" id="BGPR01030729">
    <property type="protein sequence ID" value="GBO03427.1"/>
    <property type="molecule type" value="Genomic_DNA"/>
</dbReference>
<reference evidence="2 3" key="1">
    <citation type="journal article" date="2019" name="Sci. Rep.">
        <title>Orb-weaving spider Araneus ventricosus genome elucidates the spidroin gene catalogue.</title>
        <authorList>
            <person name="Kono N."/>
            <person name="Nakamura H."/>
            <person name="Ohtoshi R."/>
            <person name="Moran D.A.P."/>
            <person name="Shinohara A."/>
            <person name="Yoshida Y."/>
            <person name="Fujiwara M."/>
            <person name="Mori M."/>
            <person name="Tomita M."/>
            <person name="Arakawa K."/>
        </authorList>
    </citation>
    <scope>NUCLEOTIDE SEQUENCE [LARGE SCALE GENOMIC DNA]</scope>
</reference>
<dbReference type="AlphaFoldDB" id="A0A4Y2TUW9"/>
<dbReference type="Proteomes" id="UP000499080">
    <property type="component" value="Unassembled WGS sequence"/>
</dbReference>
<sequence>MIGKRHLQWLYYVPGGDLASAPDLVDYLLIWRQNRDSRIFNNYGSISHRNRKLDFCRHFSCDFAPFGRAINTRSPEEEGASFPLLPLARRITADSHHFWKATSQTASSLCRSWVAALQAAETTQMFSTVNKTESENHFRVLSAERTGKLSVIESAFTVVTTDLPSVCVANLYKYCLFHVTCASSFPEYS</sequence>
<evidence type="ECO:0000313" key="3">
    <source>
        <dbReference type="Proteomes" id="UP000499080"/>
    </source>
</evidence>
<accession>A0A4Y2TUW9</accession>
<keyword evidence="3" id="KW-1185">Reference proteome</keyword>
<protein>
    <submittedName>
        <fullName evidence="2">Uncharacterized protein</fullName>
    </submittedName>
</protein>
<evidence type="ECO:0000313" key="2">
    <source>
        <dbReference type="EMBL" id="GBO03434.1"/>
    </source>
</evidence>
<dbReference type="EMBL" id="BGPR01030735">
    <property type="protein sequence ID" value="GBO03434.1"/>
    <property type="molecule type" value="Genomic_DNA"/>
</dbReference>
<comment type="caution">
    <text evidence="2">The sequence shown here is derived from an EMBL/GenBank/DDBJ whole genome shotgun (WGS) entry which is preliminary data.</text>
</comment>